<evidence type="ECO:0000313" key="2">
    <source>
        <dbReference type="EMBL" id="CAB4167615.1"/>
    </source>
</evidence>
<organism evidence="2">
    <name type="scientific">uncultured Caudovirales phage</name>
    <dbReference type="NCBI Taxonomy" id="2100421"/>
    <lineage>
        <taxon>Viruses</taxon>
        <taxon>Duplodnaviria</taxon>
        <taxon>Heunggongvirae</taxon>
        <taxon>Uroviricota</taxon>
        <taxon>Caudoviricetes</taxon>
        <taxon>Peduoviridae</taxon>
        <taxon>Maltschvirus</taxon>
        <taxon>Maltschvirus maltsch</taxon>
    </lineage>
</organism>
<keyword evidence="1" id="KW-0812">Transmembrane</keyword>
<protein>
    <submittedName>
        <fullName evidence="2">Uncharacterized protein</fullName>
    </submittedName>
</protein>
<feature type="transmembrane region" description="Helical" evidence="1">
    <location>
        <begin position="25"/>
        <end position="44"/>
    </location>
</feature>
<keyword evidence="1" id="KW-0472">Membrane</keyword>
<keyword evidence="1" id="KW-1133">Transmembrane helix</keyword>
<name>A0A6J5PEV3_9CAUD</name>
<sequence length="106" mass="11939">MTKTKLAFDSDQSPKPMTKTQIRNIQFIISILAILAFWIGYTVGRTCRVNMFNIEQTMSAISATADSAILHKNLGDDDSSSRVSAEESGRRTLATEKEYFVRKDEE</sequence>
<gene>
    <name evidence="2" type="ORF">UFOVP861_36</name>
</gene>
<evidence type="ECO:0000256" key="1">
    <source>
        <dbReference type="SAM" id="Phobius"/>
    </source>
</evidence>
<accession>A0A6J5PEV3</accession>
<dbReference type="EMBL" id="LR796810">
    <property type="protein sequence ID" value="CAB4167615.1"/>
    <property type="molecule type" value="Genomic_DNA"/>
</dbReference>
<proteinExistence type="predicted"/>
<reference evidence="2" key="1">
    <citation type="submission" date="2020-04" db="EMBL/GenBank/DDBJ databases">
        <authorList>
            <person name="Chiriac C."/>
            <person name="Salcher M."/>
            <person name="Ghai R."/>
            <person name="Kavagutti S V."/>
        </authorList>
    </citation>
    <scope>NUCLEOTIDE SEQUENCE</scope>
</reference>